<gene>
    <name evidence="1" type="primary">OSJNBa0040M10.19</name>
</gene>
<evidence type="ECO:0000313" key="2">
    <source>
        <dbReference type="Proteomes" id="UP000000763"/>
    </source>
</evidence>
<proteinExistence type="predicted"/>
<evidence type="ECO:0000313" key="1">
    <source>
        <dbReference type="EMBL" id="BAD37658.1"/>
    </source>
</evidence>
<dbReference type="PANTHER" id="PTHR40637">
    <property type="entry name" value="ESSS SUBUNIT OF NADH:UBIQUINONE OXIDOREDUCTASE (COMPLEX I) PROTEIN"/>
    <property type="match status" value="1"/>
</dbReference>
<protein>
    <submittedName>
        <fullName evidence="1">Uncharacterized protein</fullName>
    </submittedName>
</protein>
<dbReference type="EMBL" id="AP004681">
    <property type="protein sequence ID" value="BAD37658.1"/>
    <property type="molecule type" value="Genomic_DNA"/>
</dbReference>
<dbReference type="Proteomes" id="UP000000763">
    <property type="component" value="Chromosome 6"/>
</dbReference>
<accession>Q67W11</accession>
<organism evidence="1 2">
    <name type="scientific">Oryza sativa subsp. japonica</name>
    <name type="common">Rice</name>
    <dbReference type="NCBI Taxonomy" id="39947"/>
    <lineage>
        <taxon>Eukaryota</taxon>
        <taxon>Viridiplantae</taxon>
        <taxon>Streptophyta</taxon>
        <taxon>Embryophyta</taxon>
        <taxon>Tracheophyta</taxon>
        <taxon>Spermatophyta</taxon>
        <taxon>Magnoliopsida</taxon>
        <taxon>Liliopsida</taxon>
        <taxon>Poales</taxon>
        <taxon>Poaceae</taxon>
        <taxon>BOP clade</taxon>
        <taxon>Oryzoideae</taxon>
        <taxon>Oryzeae</taxon>
        <taxon>Oryzinae</taxon>
        <taxon>Oryza</taxon>
        <taxon>Oryza sativa</taxon>
    </lineage>
</organism>
<sequence length="248" mass="27812">MEDETISIDEMLVRGEEEGNLFASEFWTEKRNGNGCKKMDQLLAACTGVEEVVVALIGLFFSDWAFGPLGQTNWILALIMLVGSQEDGSNDITVKFDLSRVFSAKAGIHSREILPSSRSFLRRFANRLRRWPLPHAPRRTPSLKTLAHRASLFTSPANAPAPAKEHGCYERGYAARRASAAGTMRAGVGWLTPWLDERPKGYLFKQLLPPAGEFHKWVDWELPCNLTIVILGIRLNAKPNLTLQTWPH</sequence>
<dbReference type="PANTHER" id="PTHR40637:SF1">
    <property type="entry name" value="ESSS SUBUNIT OF NADH:UBIQUINONE OXIDOREDUCTASE (COMPLEX I) PROTEIN"/>
    <property type="match status" value="1"/>
</dbReference>
<reference evidence="2" key="1">
    <citation type="journal article" date="2005" name="Nature">
        <title>The map-based sequence of the rice genome.</title>
        <authorList>
            <consortium name="International rice genome sequencing project (IRGSP)"/>
            <person name="Matsumoto T."/>
            <person name="Wu J."/>
            <person name="Kanamori H."/>
            <person name="Katayose Y."/>
            <person name="Fujisawa M."/>
            <person name="Namiki N."/>
            <person name="Mizuno H."/>
            <person name="Yamamoto K."/>
            <person name="Antonio B.A."/>
            <person name="Baba T."/>
            <person name="Sakata K."/>
            <person name="Nagamura Y."/>
            <person name="Aoki H."/>
            <person name="Arikawa K."/>
            <person name="Arita K."/>
            <person name="Bito T."/>
            <person name="Chiden Y."/>
            <person name="Fujitsuka N."/>
            <person name="Fukunaka R."/>
            <person name="Hamada M."/>
            <person name="Harada C."/>
            <person name="Hayashi A."/>
            <person name="Hijishita S."/>
            <person name="Honda M."/>
            <person name="Hosokawa S."/>
            <person name="Ichikawa Y."/>
            <person name="Idonuma A."/>
            <person name="Iijima M."/>
            <person name="Ikeda M."/>
            <person name="Ikeno M."/>
            <person name="Ito K."/>
            <person name="Ito S."/>
            <person name="Ito T."/>
            <person name="Ito Y."/>
            <person name="Ito Y."/>
            <person name="Iwabuchi A."/>
            <person name="Kamiya K."/>
            <person name="Karasawa W."/>
            <person name="Kurita K."/>
            <person name="Katagiri S."/>
            <person name="Kikuta A."/>
            <person name="Kobayashi H."/>
            <person name="Kobayashi N."/>
            <person name="Machita K."/>
            <person name="Maehara T."/>
            <person name="Masukawa M."/>
            <person name="Mizubayashi T."/>
            <person name="Mukai Y."/>
            <person name="Nagasaki H."/>
            <person name="Nagata Y."/>
            <person name="Naito S."/>
            <person name="Nakashima M."/>
            <person name="Nakama Y."/>
            <person name="Nakamichi Y."/>
            <person name="Nakamura M."/>
            <person name="Meguro A."/>
            <person name="Negishi M."/>
            <person name="Ohta I."/>
            <person name="Ohta T."/>
            <person name="Okamoto M."/>
            <person name="Ono N."/>
            <person name="Saji S."/>
            <person name="Sakaguchi M."/>
            <person name="Sakai K."/>
            <person name="Shibata M."/>
            <person name="Shimokawa T."/>
            <person name="Song J."/>
            <person name="Takazaki Y."/>
            <person name="Terasawa K."/>
            <person name="Tsugane M."/>
            <person name="Tsuji K."/>
            <person name="Ueda S."/>
            <person name="Waki K."/>
            <person name="Yamagata H."/>
            <person name="Yamamoto M."/>
            <person name="Yamamoto S."/>
            <person name="Yamane H."/>
            <person name="Yoshiki S."/>
            <person name="Yoshihara R."/>
            <person name="Yukawa K."/>
            <person name="Zhong H."/>
            <person name="Yano M."/>
            <person name="Yuan Q."/>
            <person name="Ouyang S."/>
            <person name="Liu J."/>
            <person name="Jones K.M."/>
            <person name="Gansberger K."/>
            <person name="Moffat K."/>
            <person name="Hill J."/>
            <person name="Bera J."/>
            <person name="Fadrosh D."/>
            <person name="Jin S."/>
            <person name="Johri S."/>
            <person name="Kim M."/>
            <person name="Overton L."/>
            <person name="Reardon M."/>
            <person name="Tsitrin T."/>
            <person name="Vuong H."/>
            <person name="Weaver B."/>
            <person name="Ciecko A."/>
            <person name="Tallon L."/>
            <person name="Jackson J."/>
            <person name="Pai G."/>
            <person name="Aken S.V."/>
            <person name="Utterback T."/>
            <person name="Reidmuller S."/>
            <person name="Feldblyum T."/>
            <person name="Hsiao J."/>
            <person name="Zismann V."/>
            <person name="Iobst S."/>
            <person name="de Vazeille A.R."/>
            <person name="Buell C.R."/>
            <person name="Ying K."/>
            <person name="Li Y."/>
            <person name="Lu T."/>
            <person name="Huang Y."/>
            <person name="Zhao Q."/>
            <person name="Feng Q."/>
            <person name="Zhang L."/>
            <person name="Zhu J."/>
            <person name="Weng Q."/>
            <person name="Mu J."/>
            <person name="Lu Y."/>
            <person name="Fan D."/>
            <person name="Liu Y."/>
            <person name="Guan J."/>
            <person name="Zhang Y."/>
            <person name="Yu S."/>
            <person name="Liu X."/>
            <person name="Zhang Y."/>
            <person name="Hong G."/>
            <person name="Han B."/>
            <person name="Choisne N."/>
            <person name="Demange N."/>
            <person name="Orjeda G."/>
            <person name="Samain S."/>
            <person name="Cattolico L."/>
            <person name="Pelletier E."/>
            <person name="Couloux A."/>
            <person name="Segurens B."/>
            <person name="Wincker P."/>
            <person name="D'Hont A."/>
            <person name="Scarpelli C."/>
            <person name="Weissenbach J."/>
            <person name="Salanoubat M."/>
            <person name="Quetier F."/>
            <person name="Yu Y."/>
            <person name="Kim H.R."/>
            <person name="Rambo T."/>
            <person name="Currie J."/>
            <person name="Collura K."/>
            <person name="Luo M."/>
            <person name="Yang T."/>
            <person name="Ammiraju J.S.S."/>
            <person name="Engler F."/>
            <person name="Soderlund C."/>
            <person name="Wing R.A."/>
            <person name="Palmer L.E."/>
            <person name="de la Bastide M."/>
            <person name="Spiegel L."/>
            <person name="Nascimento L."/>
            <person name="Zutavern T."/>
            <person name="O'Shaughnessy A."/>
            <person name="Dike S."/>
            <person name="Dedhia N."/>
            <person name="Preston R."/>
            <person name="Balija V."/>
            <person name="McCombie W.R."/>
            <person name="Chow T."/>
            <person name="Chen H."/>
            <person name="Chung M."/>
            <person name="Chen C."/>
            <person name="Shaw J."/>
            <person name="Wu H."/>
            <person name="Hsiao K."/>
            <person name="Chao Y."/>
            <person name="Chu M."/>
            <person name="Cheng C."/>
            <person name="Hour A."/>
            <person name="Lee P."/>
            <person name="Lin S."/>
            <person name="Lin Y."/>
            <person name="Liou J."/>
            <person name="Liu S."/>
            <person name="Hsing Y."/>
            <person name="Raghuvanshi S."/>
            <person name="Mohanty A."/>
            <person name="Bharti A.K."/>
            <person name="Gaur A."/>
            <person name="Gupta V."/>
            <person name="Kumar D."/>
            <person name="Ravi V."/>
            <person name="Vij S."/>
            <person name="Kapur A."/>
            <person name="Khurana P."/>
            <person name="Khurana P."/>
            <person name="Khurana J.P."/>
            <person name="Tyagi A.K."/>
            <person name="Gaikwad K."/>
            <person name="Singh A."/>
            <person name="Dalal V."/>
            <person name="Srivastava S."/>
            <person name="Dixit A."/>
            <person name="Pal A.K."/>
            <person name="Ghazi I.A."/>
            <person name="Yadav M."/>
            <person name="Pandit A."/>
            <person name="Bhargava A."/>
            <person name="Sureshbabu K."/>
            <person name="Batra K."/>
            <person name="Sharma T.R."/>
            <person name="Mohapatra T."/>
            <person name="Singh N.K."/>
            <person name="Messing J."/>
            <person name="Nelson A.B."/>
            <person name="Fuks G."/>
            <person name="Kavchok S."/>
            <person name="Keizer G."/>
            <person name="Linton E."/>
            <person name="Llaca V."/>
            <person name="Song R."/>
            <person name="Tanyolac B."/>
            <person name="Young S."/>
            <person name="Ho-Il K."/>
            <person name="Hahn J.H."/>
            <person name="Sangsakoo G."/>
            <person name="Vanavichit A."/>
            <person name="de Mattos Luiz.A.T."/>
            <person name="Zimmer P.D."/>
            <person name="Malone G."/>
            <person name="Dellagostin O."/>
            <person name="de Oliveira A.C."/>
            <person name="Bevan M."/>
            <person name="Bancroft I."/>
            <person name="Minx P."/>
            <person name="Cordum H."/>
            <person name="Wilson R."/>
            <person name="Cheng Z."/>
            <person name="Jin W."/>
            <person name="Jiang J."/>
            <person name="Leong S.A."/>
            <person name="Iwama H."/>
            <person name="Gojobori T."/>
            <person name="Itoh T."/>
            <person name="Niimura Y."/>
            <person name="Fujii Y."/>
            <person name="Habara T."/>
            <person name="Sakai H."/>
            <person name="Sato Y."/>
            <person name="Wilson G."/>
            <person name="Kumar K."/>
            <person name="McCouch S."/>
            <person name="Juretic N."/>
            <person name="Hoen D."/>
            <person name="Wright S."/>
            <person name="Bruskiewich R."/>
            <person name="Bureau T."/>
            <person name="Miyao A."/>
            <person name="Hirochika H."/>
            <person name="Nishikawa T."/>
            <person name="Kadowaki K."/>
            <person name="Sugiura M."/>
            <person name="Burr B."/>
            <person name="Sasaki T."/>
        </authorList>
    </citation>
    <scope>NUCLEOTIDE SEQUENCE [LARGE SCALE GENOMIC DNA]</scope>
    <source>
        <strain evidence="2">cv. Nipponbare</strain>
    </source>
</reference>
<dbReference type="AlphaFoldDB" id="Q67W11"/>
<name>Q67W11_ORYSJ</name>
<reference evidence="2" key="2">
    <citation type="journal article" date="2008" name="Nucleic Acids Res.">
        <title>The rice annotation project database (RAP-DB): 2008 update.</title>
        <authorList>
            <consortium name="The rice annotation project (RAP)"/>
        </authorList>
    </citation>
    <scope>GENOME REANNOTATION</scope>
    <source>
        <strain evidence="2">cv. Nipponbare</strain>
    </source>
</reference>